<dbReference type="STRING" id="1798392.A3A79_00730"/>
<keyword evidence="2" id="KW-0378">Hydrolase</keyword>
<dbReference type="InterPro" id="IPR050659">
    <property type="entry name" value="Peptidase_M24B"/>
</dbReference>
<dbReference type="Pfam" id="PF00557">
    <property type="entry name" value="Peptidase_M24"/>
    <property type="match status" value="1"/>
</dbReference>
<dbReference type="Gene3D" id="3.40.350.10">
    <property type="entry name" value="Creatinase/prolidase N-terminal domain"/>
    <property type="match status" value="1"/>
</dbReference>
<dbReference type="AlphaFoldDB" id="A0A1F6AG34"/>
<accession>A0A1F6AG34</accession>
<dbReference type="GO" id="GO:0008235">
    <property type="term" value="F:metalloexopeptidase activity"/>
    <property type="evidence" value="ECO:0007669"/>
    <property type="project" value="UniProtKB-ARBA"/>
</dbReference>
<dbReference type="InterPro" id="IPR036005">
    <property type="entry name" value="Creatinase/aminopeptidase-like"/>
</dbReference>
<gene>
    <name evidence="5" type="ORF">A3A79_00730</name>
</gene>
<dbReference type="SUPFAM" id="SSF55920">
    <property type="entry name" value="Creatinase/aminopeptidase"/>
    <property type="match status" value="1"/>
</dbReference>
<dbReference type="PANTHER" id="PTHR46112">
    <property type="entry name" value="AMINOPEPTIDASE"/>
    <property type="match status" value="1"/>
</dbReference>
<dbReference type="PROSITE" id="PS00491">
    <property type="entry name" value="PROLINE_PEPTIDASE"/>
    <property type="match status" value="1"/>
</dbReference>
<organism evidence="5 6">
    <name type="scientific">Candidatus Gottesmanbacteria bacterium RIFCSPLOWO2_01_FULL_43_11b</name>
    <dbReference type="NCBI Taxonomy" id="1798392"/>
    <lineage>
        <taxon>Bacteria</taxon>
        <taxon>Candidatus Gottesmaniibacteriota</taxon>
    </lineage>
</organism>
<evidence type="ECO:0008006" key="7">
    <source>
        <dbReference type="Google" id="ProtNLM"/>
    </source>
</evidence>
<dbReference type="InterPro" id="IPR001131">
    <property type="entry name" value="Peptidase_M24B_aminopep-P_CS"/>
</dbReference>
<sequence>MKRLSITSNDSVLITNPTNILYLTGFVGVERRDAYVLVTKNKTYLFTTSLYLEAAQKLNVTVIEISREKPIEQELSKLVKTVAFEENDITVAEYNKLKKLLRLKPAKNRIEKMRMIKREDEIAKIKLAAKITDACFTYIVKRIRTGVTEARLAWEIEGFFKYRAGDVAFSPIVAFNENSSKPHYNSRSNNPLRKNSLILLDFGARVNGYCADMTRVVFLGKPKAEWVKAYDAVLQAQQAAISSNSRSGAERDRIARESIQKSGFDPYAHSLGHNVGLDIHESPRLSIKKDANLLPGMVFTIEPGVYIEGQFGIRIEDLVLLKATGIEILSHSSYNTFV</sequence>
<evidence type="ECO:0000259" key="3">
    <source>
        <dbReference type="Pfam" id="PF00557"/>
    </source>
</evidence>
<feature type="domain" description="Peptidase M24" evidence="3">
    <location>
        <begin position="124"/>
        <end position="322"/>
    </location>
</feature>
<feature type="domain" description="Creatinase N-terminal" evidence="4">
    <location>
        <begin position="10"/>
        <end position="116"/>
    </location>
</feature>
<evidence type="ECO:0000313" key="6">
    <source>
        <dbReference type="Proteomes" id="UP000178759"/>
    </source>
</evidence>
<dbReference type="Proteomes" id="UP000178759">
    <property type="component" value="Unassembled WGS sequence"/>
</dbReference>
<keyword evidence="1" id="KW-0479">Metal-binding</keyword>
<evidence type="ECO:0000313" key="5">
    <source>
        <dbReference type="EMBL" id="OGG23718.1"/>
    </source>
</evidence>
<dbReference type="Gene3D" id="3.90.230.10">
    <property type="entry name" value="Creatinase/methionine aminopeptidase superfamily"/>
    <property type="match status" value="1"/>
</dbReference>
<dbReference type="Pfam" id="PF01321">
    <property type="entry name" value="Creatinase_N"/>
    <property type="match status" value="1"/>
</dbReference>
<dbReference type="SUPFAM" id="SSF53092">
    <property type="entry name" value="Creatinase/prolidase N-terminal domain"/>
    <property type="match status" value="1"/>
</dbReference>
<dbReference type="GO" id="GO:0004177">
    <property type="term" value="F:aminopeptidase activity"/>
    <property type="evidence" value="ECO:0007669"/>
    <property type="project" value="UniProtKB-ARBA"/>
</dbReference>
<dbReference type="InterPro" id="IPR000587">
    <property type="entry name" value="Creatinase_N"/>
</dbReference>
<dbReference type="PANTHER" id="PTHR46112:SF3">
    <property type="entry name" value="AMINOPEPTIDASE YPDF"/>
    <property type="match status" value="1"/>
</dbReference>
<dbReference type="InterPro" id="IPR029149">
    <property type="entry name" value="Creatin/AminoP/Spt16_N"/>
</dbReference>
<protein>
    <recommendedName>
        <fullName evidence="7">Peptidase M24 domain-containing protein</fullName>
    </recommendedName>
</protein>
<name>A0A1F6AG34_9BACT</name>
<evidence type="ECO:0000256" key="1">
    <source>
        <dbReference type="ARBA" id="ARBA00022723"/>
    </source>
</evidence>
<evidence type="ECO:0000256" key="2">
    <source>
        <dbReference type="ARBA" id="ARBA00022801"/>
    </source>
</evidence>
<evidence type="ECO:0000259" key="4">
    <source>
        <dbReference type="Pfam" id="PF01321"/>
    </source>
</evidence>
<proteinExistence type="predicted"/>
<dbReference type="InterPro" id="IPR000994">
    <property type="entry name" value="Pept_M24"/>
</dbReference>
<dbReference type="GO" id="GO:0046872">
    <property type="term" value="F:metal ion binding"/>
    <property type="evidence" value="ECO:0007669"/>
    <property type="project" value="UniProtKB-KW"/>
</dbReference>
<dbReference type="PRINTS" id="PR00599">
    <property type="entry name" value="MAPEPTIDASE"/>
</dbReference>
<dbReference type="InterPro" id="IPR001714">
    <property type="entry name" value="Pept_M24_MAP"/>
</dbReference>
<comment type="caution">
    <text evidence="5">The sequence shown here is derived from an EMBL/GenBank/DDBJ whole genome shotgun (WGS) entry which is preliminary data.</text>
</comment>
<dbReference type="EMBL" id="MFJV01000001">
    <property type="protein sequence ID" value="OGG23718.1"/>
    <property type="molecule type" value="Genomic_DNA"/>
</dbReference>
<reference evidence="5 6" key="1">
    <citation type="journal article" date="2016" name="Nat. Commun.">
        <title>Thousands of microbial genomes shed light on interconnected biogeochemical processes in an aquifer system.</title>
        <authorList>
            <person name="Anantharaman K."/>
            <person name="Brown C.T."/>
            <person name="Hug L.A."/>
            <person name="Sharon I."/>
            <person name="Castelle C.J."/>
            <person name="Probst A.J."/>
            <person name="Thomas B.C."/>
            <person name="Singh A."/>
            <person name="Wilkins M.J."/>
            <person name="Karaoz U."/>
            <person name="Brodie E.L."/>
            <person name="Williams K.H."/>
            <person name="Hubbard S.S."/>
            <person name="Banfield J.F."/>
        </authorList>
    </citation>
    <scope>NUCLEOTIDE SEQUENCE [LARGE SCALE GENOMIC DNA]</scope>
</reference>